<evidence type="ECO:0000256" key="1">
    <source>
        <dbReference type="SAM" id="MobiDB-lite"/>
    </source>
</evidence>
<keyword evidence="2" id="KW-1133">Transmembrane helix</keyword>
<dbReference type="PANTHER" id="PTHR31303:SF1">
    <property type="entry name" value="CTP-DEPENDENT DIACYLGLYCEROL KINASE 1"/>
    <property type="match status" value="1"/>
</dbReference>
<dbReference type="OrthoDB" id="5673at2759"/>
<evidence type="ECO:0000313" key="4">
    <source>
        <dbReference type="Proteomes" id="UP000054563"/>
    </source>
</evidence>
<gene>
    <name evidence="3" type="ORF">CIHG_00576</name>
</gene>
<dbReference type="AlphaFoldDB" id="A0A0J8U6Y6"/>
<accession>A0A0J8U6Y6</accession>
<dbReference type="GO" id="GO:0004143">
    <property type="term" value="F:ATP-dependent diacylglycerol kinase activity"/>
    <property type="evidence" value="ECO:0007669"/>
    <property type="project" value="InterPro"/>
</dbReference>
<dbReference type="VEuPathDB" id="FungiDB:CIHG_00576"/>
<proteinExistence type="predicted"/>
<feature type="transmembrane region" description="Helical" evidence="2">
    <location>
        <begin position="241"/>
        <end position="262"/>
    </location>
</feature>
<dbReference type="InterPro" id="IPR037997">
    <property type="entry name" value="Dgk1-like"/>
</dbReference>
<reference evidence="4" key="1">
    <citation type="journal article" date="2010" name="Genome Res.">
        <title>Population genomic sequencing of Coccidioides fungi reveals recent hybridization and transposon control.</title>
        <authorList>
            <person name="Neafsey D.E."/>
            <person name="Barker B.M."/>
            <person name="Sharpton T.J."/>
            <person name="Stajich J.E."/>
            <person name="Park D.J."/>
            <person name="Whiston E."/>
            <person name="Hung C.-Y."/>
            <person name="McMahan C."/>
            <person name="White J."/>
            <person name="Sykes S."/>
            <person name="Heiman D."/>
            <person name="Young S."/>
            <person name="Zeng Q."/>
            <person name="Abouelleil A."/>
            <person name="Aftuck L."/>
            <person name="Bessette D."/>
            <person name="Brown A."/>
            <person name="FitzGerald M."/>
            <person name="Lui A."/>
            <person name="Macdonald J.P."/>
            <person name="Priest M."/>
            <person name="Orbach M.J."/>
            <person name="Galgiani J.N."/>
            <person name="Kirkland T.N."/>
            <person name="Cole G.T."/>
            <person name="Birren B.W."/>
            <person name="Henn M.R."/>
            <person name="Taylor J.W."/>
            <person name="Rounsley S.D."/>
        </authorList>
    </citation>
    <scope>NUCLEOTIDE SEQUENCE [LARGE SCALE GENOMIC DNA]</scope>
    <source>
        <strain evidence="4">H538.4</strain>
    </source>
</reference>
<protein>
    <submittedName>
        <fullName evidence="3">HSD1</fullName>
    </submittedName>
</protein>
<keyword evidence="2" id="KW-0812">Transmembrane</keyword>
<dbReference type="STRING" id="396776.A0A0J8U6Y6"/>
<dbReference type="Proteomes" id="UP000054563">
    <property type="component" value="Unassembled WGS sequence"/>
</dbReference>
<dbReference type="EMBL" id="DS016981">
    <property type="protein sequence ID" value="KMU82793.1"/>
    <property type="molecule type" value="Genomic_DNA"/>
</dbReference>
<name>A0A0J8U6Y6_COCIT</name>
<sequence>MAIEGPLLVLPQQGDSSLPLHQSQKKIEDRRTSPAQIRAQQARQNPISEPDYKVARQDSASPLKPLTNGFLSPNGHLSPYSTAKEPFRDLSRSPSPLGLIPLHRHYRNFIHRHEIPRKLLHVSIGFITIDLYRRGVQTLEITPWLLTALIPIAATDFLRHRFQTVNKLYIRCLGALMRETEVSGYNGVIWYLLGAFIVLRFFPKDVGVMGVLLLSWCDTAASTFGRLYGRYTPRIRRGKSLAGTLAACAVGIVTATAFWGYLVPTVSSFANDPENSFMFTGTLNLIPDYVKGALEWVGISRGITDKAVVSGPLALGVMSLWTGIVAAGSELIDLFGWDDNLTIPEWSGVGMWGFLKRPPLSPVQTEDTPFKDAHFSPCYLQQYPY</sequence>
<organism evidence="3 4">
    <name type="scientific">Coccidioides immitis H538.4</name>
    <dbReference type="NCBI Taxonomy" id="396776"/>
    <lineage>
        <taxon>Eukaryota</taxon>
        <taxon>Fungi</taxon>
        <taxon>Dikarya</taxon>
        <taxon>Ascomycota</taxon>
        <taxon>Pezizomycotina</taxon>
        <taxon>Eurotiomycetes</taxon>
        <taxon>Eurotiomycetidae</taxon>
        <taxon>Onygenales</taxon>
        <taxon>Onygenaceae</taxon>
        <taxon>Coccidioides</taxon>
    </lineage>
</organism>
<feature type="transmembrane region" description="Helical" evidence="2">
    <location>
        <begin position="208"/>
        <end position="229"/>
    </location>
</feature>
<dbReference type="GO" id="GO:0006654">
    <property type="term" value="P:phosphatidic acid biosynthetic process"/>
    <property type="evidence" value="ECO:0007669"/>
    <property type="project" value="TreeGrafter"/>
</dbReference>
<feature type="compositionally biased region" description="Polar residues" evidence="1">
    <location>
        <begin position="33"/>
        <end position="47"/>
    </location>
</feature>
<feature type="region of interest" description="Disordered" evidence="1">
    <location>
        <begin position="1"/>
        <end position="56"/>
    </location>
</feature>
<evidence type="ECO:0000256" key="2">
    <source>
        <dbReference type="SAM" id="Phobius"/>
    </source>
</evidence>
<evidence type="ECO:0000313" key="3">
    <source>
        <dbReference type="EMBL" id="KMU82793.1"/>
    </source>
</evidence>
<feature type="compositionally biased region" description="Polar residues" evidence="1">
    <location>
        <begin position="13"/>
        <end position="22"/>
    </location>
</feature>
<dbReference type="PANTHER" id="PTHR31303">
    <property type="entry name" value="CTP-DEPENDENT DIACYLGLYCEROL KINASE 1"/>
    <property type="match status" value="1"/>
</dbReference>
<dbReference type="GO" id="GO:0005789">
    <property type="term" value="C:endoplasmic reticulum membrane"/>
    <property type="evidence" value="ECO:0007669"/>
    <property type="project" value="TreeGrafter"/>
</dbReference>
<feature type="transmembrane region" description="Helical" evidence="2">
    <location>
        <begin position="184"/>
        <end position="202"/>
    </location>
</feature>
<keyword evidence="2" id="KW-0472">Membrane</keyword>